<feature type="non-terminal residue" evidence="1">
    <location>
        <position position="240"/>
    </location>
</feature>
<comment type="caution">
    <text evidence="1">The sequence shown here is derived from an EMBL/GenBank/DDBJ whole genome shotgun (WGS) entry which is preliminary data.</text>
</comment>
<dbReference type="SUPFAM" id="SSF53448">
    <property type="entry name" value="Nucleotide-diphospho-sugar transferases"/>
    <property type="match status" value="1"/>
</dbReference>
<dbReference type="Proteomes" id="UP000050356">
    <property type="component" value="Unassembled WGS sequence"/>
</dbReference>
<evidence type="ECO:0000313" key="2">
    <source>
        <dbReference type="Proteomes" id="UP000050356"/>
    </source>
</evidence>
<dbReference type="RefSeq" id="WP_144430441.1">
    <property type="nucleotide sequence ID" value="NZ_LJQA01000884.1"/>
</dbReference>
<gene>
    <name evidence="1" type="ORF">ALO50_05198</name>
</gene>
<dbReference type="Pfam" id="PF13641">
    <property type="entry name" value="Glyco_tranf_2_3"/>
    <property type="match status" value="1"/>
</dbReference>
<feature type="non-terminal residue" evidence="1">
    <location>
        <position position="1"/>
    </location>
</feature>
<accession>A0A0P9NA34</accession>
<dbReference type="AlphaFoldDB" id="A0A0P9NA34"/>
<dbReference type="InterPro" id="IPR029044">
    <property type="entry name" value="Nucleotide-diphossugar_trans"/>
</dbReference>
<organism evidence="1 2">
    <name type="scientific">Pseudomonas syringae pv. cerasicola</name>
    <dbReference type="NCBI Taxonomy" id="264451"/>
    <lineage>
        <taxon>Bacteria</taxon>
        <taxon>Pseudomonadati</taxon>
        <taxon>Pseudomonadota</taxon>
        <taxon>Gammaproteobacteria</taxon>
        <taxon>Pseudomonadales</taxon>
        <taxon>Pseudomonadaceae</taxon>
        <taxon>Pseudomonas</taxon>
        <taxon>Pseudomonas syringae</taxon>
    </lineage>
</organism>
<proteinExistence type="predicted"/>
<dbReference type="EMBL" id="LJQA01000884">
    <property type="protein sequence ID" value="KPW80604.1"/>
    <property type="molecule type" value="Genomic_DNA"/>
</dbReference>
<evidence type="ECO:0000313" key="1">
    <source>
        <dbReference type="EMBL" id="KPW80604.1"/>
    </source>
</evidence>
<protein>
    <submittedName>
        <fullName evidence="1">Bacteriophage N4 adsorption protein B</fullName>
    </submittedName>
</protein>
<sequence length="240" mass="28319">DDLFIDIWYWARRLYRKFTAERRYRPLTAEQLIARDEQPLAIMVPAWLEYDVIAPMIENMVSTLDYQNYVVFVGTYINDQRTIDEVERMRRRYKQLHRVEVPHAGPTCKADCLNWVIQAIFLYEKTHAVQFAGTILHDSEDVLHPLELRLFNYLLPRKDMIQLPVVSLERNWYEWVAGTYMDEFAEWHGKDLVVRESMTDTVPSAGVGTCFSRRALMVLADENQNQPFNTESLTEDYDVG</sequence>
<reference evidence="1 2" key="1">
    <citation type="submission" date="2015-09" db="EMBL/GenBank/DDBJ databases">
        <title>Genome announcement of multiple Pseudomonas syringae strains.</title>
        <authorList>
            <person name="Thakur S."/>
            <person name="Wang P.W."/>
            <person name="Gong Y."/>
            <person name="Weir B.S."/>
            <person name="Guttman D.S."/>
        </authorList>
    </citation>
    <scope>NUCLEOTIDE SEQUENCE [LARGE SCALE GENOMIC DNA]</scope>
    <source>
        <strain evidence="1 2">ICMP17524</strain>
    </source>
</reference>
<name>A0A0P9NA34_PSESX</name>